<dbReference type="PROSITE" id="PS51161">
    <property type="entry name" value="ATP_CONE"/>
    <property type="match status" value="1"/>
</dbReference>
<keyword evidence="1" id="KW-0547">Nucleotide-binding</keyword>
<dbReference type="NCBIfam" id="TIGR02487">
    <property type="entry name" value="NrdD"/>
    <property type="match status" value="1"/>
</dbReference>
<dbReference type="GO" id="GO:0008998">
    <property type="term" value="F:ribonucleoside-triphosphate reductase (thioredoxin) activity"/>
    <property type="evidence" value="ECO:0007669"/>
    <property type="project" value="InterPro"/>
</dbReference>
<dbReference type="CDD" id="cd01675">
    <property type="entry name" value="RNR_III"/>
    <property type="match status" value="1"/>
</dbReference>
<evidence type="ECO:0000256" key="2">
    <source>
        <dbReference type="ARBA" id="ARBA00022840"/>
    </source>
</evidence>
<comment type="caution">
    <text evidence="4">The sequence shown here is derived from an EMBL/GenBank/DDBJ whole genome shotgun (WGS) entry which is preliminary data.</text>
</comment>
<dbReference type="SUPFAM" id="SSF51998">
    <property type="entry name" value="PFL-like glycyl radical enzymes"/>
    <property type="match status" value="1"/>
</dbReference>
<gene>
    <name evidence="4" type="ORF">LCGC14_1462610</name>
</gene>
<dbReference type="NCBIfam" id="NF006126">
    <property type="entry name" value="PRK08270.1"/>
    <property type="match status" value="1"/>
</dbReference>
<dbReference type="Pfam" id="PF13597">
    <property type="entry name" value="NRDD"/>
    <property type="match status" value="1"/>
</dbReference>
<dbReference type="AlphaFoldDB" id="A0A0F9K0R8"/>
<evidence type="ECO:0000259" key="3">
    <source>
        <dbReference type="PROSITE" id="PS51161"/>
    </source>
</evidence>
<name>A0A0F9K0R8_9ZZZZ</name>
<accession>A0A0F9K0R8</accession>
<reference evidence="4" key="1">
    <citation type="journal article" date="2015" name="Nature">
        <title>Complex archaea that bridge the gap between prokaryotes and eukaryotes.</title>
        <authorList>
            <person name="Spang A."/>
            <person name="Saw J.H."/>
            <person name="Jorgensen S.L."/>
            <person name="Zaremba-Niedzwiedzka K."/>
            <person name="Martijn J."/>
            <person name="Lind A.E."/>
            <person name="van Eijk R."/>
            <person name="Schleper C."/>
            <person name="Guy L."/>
            <person name="Ettema T.J."/>
        </authorList>
    </citation>
    <scope>NUCLEOTIDE SEQUENCE</scope>
</reference>
<keyword evidence="2" id="KW-0067">ATP-binding</keyword>
<evidence type="ECO:0000256" key="1">
    <source>
        <dbReference type="ARBA" id="ARBA00022741"/>
    </source>
</evidence>
<sequence>MERTVSRIKKRDGNIADFVQNKITNAVYKAMESHGLTDNGAATTVSDIVTFMLEEKFGGYTIPSVEQIQDIVEMVLMKRGYHDVAKSYILYRERHKDIRAARETGINLERLIKDYINDADWKIKENSNEGTVSFSGLNARVSGEVLSNFALNQLYSEKIKRAHLEGDFHVHDLSYPIVGYCAGWSLENLLKKGFGHVPNQVHSFPAKHLETATLHMVNFIGTMQGEFAGAQAFSSVDTFLAPYVRADNLDYESVKQDIQKLIFGLNIPSRWGWQTPFSNLTFDWTVPGDMRDKNVIVGGEEKDSTYGEYQKEMNMINKAFLELMFEGDQKGRVFTFPIPTYNLTKNFDWDSPNANLLFEVTAKYGIPYFLNYIGTNLDSGDIRAMCCRLNLDQRELQRRPGSMWGPGDSTGSIGVVTININRMAYLASSREEFFASLKNIMILAKESLETKREVVNNMMAKGMMPYTMVYLGHFDNHFSTIGLCGMHEACLNFLGKGIGTPEGKEFTIEVLEFMKDEIRKFQEETGNIYNLEATPAESTSYRLARIDKQKYKNIITAGTEKYPYLTNSTHLNVDATRDIFEAVEHQKAIQPLYTGGTIFHSFLPEAIDRETCKKLVRKIAETKLPYFSITPTFSVCRNHGYLKGEFPKCPECEEETEVYSRIVGYLRPVSTWNDGKQQEFKERTTYSKIG</sequence>
<dbReference type="Gene3D" id="3.20.70.20">
    <property type="match status" value="1"/>
</dbReference>
<dbReference type="GO" id="GO:0009265">
    <property type="term" value="P:2'-deoxyribonucleotide biosynthetic process"/>
    <property type="evidence" value="ECO:0007669"/>
    <property type="project" value="TreeGrafter"/>
</dbReference>
<dbReference type="GO" id="GO:0004748">
    <property type="term" value="F:ribonucleoside-diphosphate reductase activity, thioredoxin disulfide as acceptor"/>
    <property type="evidence" value="ECO:0007669"/>
    <property type="project" value="TreeGrafter"/>
</dbReference>
<dbReference type="PANTHER" id="PTHR21075">
    <property type="entry name" value="ANAEROBIC RIBONUCLEOSIDE-TRIPHOSPHATE REDUCTASE"/>
    <property type="match status" value="1"/>
</dbReference>
<dbReference type="InterPro" id="IPR012833">
    <property type="entry name" value="NrdD"/>
</dbReference>
<evidence type="ECO:0000313" key="4">
    <source>
        <dbReference type="EMBL" id="KKM68266.1"/>
    </source>
</evidence>
<dbReference type="PANTHER" id="PTHR21075:SF0">
    <property type="entry name" value="ANAEROBIC RIBONUCLEOSIDE-TRIPHOSPHATE REDUCTASE"/>
    <property type="match status" value="1"/>
</dbReference>
<dbReference type="GO" id="GO:0005524">
    <property type="term" value="F:ATP binding"/>
    <property type="evidence" value="ECO:0007669"/>
    <property type="project" value="UniProtKB-KW"/>
</dbReference>
<dbReference type="Pfam" id="PF03477">
    <property type="entry name" value="ATP-cone"/>
    <property type="match status" value="1"/>
</dbReference>
<dbReference type="EMBL" id="LAZR01010200">
    <property type="protein sequence ID" value="KKM68266.1"/>
    <property type="molecule type" value="Genomic_DNA"/>
</dbReference>
<organism evidence="4">
    <name type="scientific">marine sediment metagenome</name>
    <dbReference type="NCBI Taxonomy" id="412755"/>
    <lineage>
        <taxon>unclassified sequences</taxon>
        <taxon>metagenomes</taxon>
        <taxon>ecological metagenomes</taxon>
    </lineage>
</organism>
<dbReference type="InterPro" id="IPR005144">
    <property type="entry name" value="ATP-cone_dom"/>
</dbReference>
<protein>
    <recommendedName>
        <fullName evidence="3">ATP-cone domain-containing protein</fullName>
    </recommendedName>
</protein>
<feature type="domain" description="ATP-cone" evidence="3">
    <location>
        <begin position="6"/>
        <end position="99"/>
    </location>
</feature>
<dbReference type="GO" id="GO:0006260">
    <property type="term" value="P:DNA replication"/>
    <property type="evidence" value="ECO:0007669"/>
    <property type="project" value="InterPro"/>
</dbReference>
<proteinExistence type="predicted"/>
<dbReference type="GO" id="GO:0031250">
    <property type="term" value="C:anaerobic ribonucleoside-triphosphate reductase complex"/>
    <property type="evidence" value="ECO:0007669"/>
    <property type="project" value="TreeGrafter"/>
</dbReference>